<dbReference type="OrthoDB" id="594865at2"/>
<dbReference type="AlphaFoldDB" id="A0A2V3V813"/>
<keyword evidence="2" id="KW-0732">Signal</keyword>
<proteinExistence type="predicted"/>
<evidence type="ECO:0000256" key="1">
    <source>
        <dbReference type="SAM" id="MobiDB-lite"/>
    </source>
</evidence>
<feature type="region of interest" description="Disordered" evidence="1">
    <location>
        <begin position="129"/>
        <end position="172"/>
    </location>
</feature>
<evidence type="ECO:0000256" key="2">
    <source>
        <dbReference type="SAM" id="SignalP"/>
    </source>
</evidence>
<accession>A0A2V3V813</accession>
<comment type="caution">
    <text evidence="3">The sequence shown here is derived from an EMBL/GenBank/DDBJ whole genome shotgun (WGS) entry which is preliminary data.</text>
</comment>
<dbReference type="Proteomes" id="UP000248014">
    <property type="component" value="Unassembled WGS sequence"/>
</dbReference>
<gene>
    <name evidence="3" type="ORF">C7451_104196</name>
</gene>
<feature type="chain" id="PRO_5015956719" evidence="2">
    <location>
        <begin position="27"/>
        <end position="265"/>
    </location>
</feature>
<evidence type="ECO:0000313" key="3">
    <source>
        <dbReference type="EMBL" id="PXW77700.1"/>
    </source>
</evidence>
<feature type="signal peptide" evidence="2">
    <location>
        <begin position="1"/>
        <end position="26"/>
    </location>
</feature>
<organism evidence="3 4">
    <name type="scientific">Blastomonas natatoria</name>
    <dbReference type="NCBI Taxonomy" id="34015"/>
    <lineage>
        <taxon>Bacteria</taxon>
        <taxon>Pseudomonadati</taxon>
        <taxon>Pseudomonadota</taxon>
        <taxon>Alphaproteobacteria</taxon>
        <taxon>Sphingomonadales</taxon>
        <taxon>Sphingomonadaceae</taxon>
        <taxon>Blastomonas</taxon>
    </lineage>
</organism>
<sequence length="265" mass="29139">MKAHFRNAGASMVMVAMVMAPLGAAAQPPGSVRDLVGARAAGGEDQLEYRGFHRISGHVEDDSKINYWWNGNTKECVKAVTYNGSFQSLDKTTNADCNQKGGNGDKAAAVAIGAVALLGIAALASKSHHRGDRDYDERGTADFERGHRDGLYNQPYHNYDRSDAYSSGYDSGVRERASQTSYRNGYNYGGGYSGYADFNDLQGRERNYATGQLASRGFLQLDNKKTDTGRYMTYWRSQSRQCLILNSQNGYVVSIESVSPRTCRD</sequence>
<feature type="compositionally biased region" description="Basic and acidic residues" evidence="1">
    <location>
        <begin position="131"/>
        <end position="150"/>
    </location>
</feature>
<reference evidence="3 4" key="1">
    <citation type="submission" date="2018-05" db="EMBL/GenBank/DDBJ databases">
        <title>Genomic Encyclopedia of Type Strains, Phase IV (KMG-IV): sequencing the most valuable type-strain genomes for metagenomic binning, comparative biology and taxonomic classification.</title>
        <authorList>
            <person name="Goeker M."/>
        </authorList>
    </citation>
    <scope>NUCLEOTIDE SEQUENCE [LARGE SCALE GENOMIC DNA]</scope>
    <source>
        <strain evidence="3 4">DSM 3183</strain>
    </source>
</reference>
<protein>
    <submittedName>
        <fullName evidence="3">Uncharacterized protein</fullName>
    </submittedName>
</protein>
<evidence type="ECO:0000313" key="4">
    <source>
        <dbReference type="Proteomes" id="UP000248014"/>
    </source>
</evidence>
<name>A0A2V3V813_9SPHN</name>
<dbReference type="RefSeq" id="WP_146215298.1">
    <property type="nucleotide sequence ID" value="NZ_QJJM01000004.1"/>
</dbReference>
<dbReference type="EMBL" id="QJJM01000004">
    <property type="protein sequence ID" value="PXW77700.1"/>
    <property type="molecule type" value="Genomic_DNA"/>
</dbReference>
<keyword evidence="4" id="KW-1185">Reference proteome</keyword>